<evidence type="ECO:0000313" key="17">
    <source>
        <dbReference type="Proteomes" id="UP000887578"/>
    </source>
</evidence>
<dbReference type="PANTHER" id="PTHR45761">
    <property type="entry name" value="EXTENDED SYNAPTOTAGMIN-LIKE PROTEIN 2, ISOFORM C"/>
    <property type="match status" value="1"/>
</dbReference>
<feature type="domain" description="C2" evidence="16">
    <location>
        <begin position="170"/>
        <end position="288"/>
    </location>
</feature>
<evidence type="ECO:0000256" key="12">
    <source>
        <dbReference type="ARBA" id="ARBA00023055"/>
    </source>
</evidence>
<keyword evidence="12" id="KW-0445">Lipid transport</keyword>
<evidence type="ECO:0000256" key="1">
    <source>
        <dbReference type="ARBA" id="ARBA00004202"/>
    </source>
</evidence>
<dbReference type="CDD" id="cd21670">
    <property type="entry name" value="SMP_ESyt"/>
    <property type="match status" value="1"/>
</dbReference>
<dbReference type="AlphaFoldDB" id="A0A914QKX7"/>
<accession>A0A914QKX7</accession>
<dbReference type="GO" id="GO:0005886">
    <property type="term" value="C:plasma membrane"/>
    <property type="evidence" value="ECO:0007669"/>
    <property type="project" value="UniProtKB-SubCell"/>
</dbReference>
<keyword evidence="9" id="KW-0256">Endoplasmic reticulum</keyword>
<keyword evidence="8" id="KW-0677">Repeat</keyword>
<evidence type="ECO:0000256" key="4">
    <source>
        <dbReference type="ARBA" id="ARBA00022448"/>
    </source>
</evidence>
<keyword evidence="7" id="KW-0479">Metal-binding</keyword>
<evidence type="ECO:0000256" key="14">
    <source>
        <dbReference type="ARBA" id="ARBA00023136"/>
    </source>
</evidence>
<dbReference type="SUPFAM" id="SSF49562">
    <property type="entry name" value="C2 domain (Calcium/lipid-binding domain, CaLB)"/>
    <property type="match status" value="3"/>
</dbReference>
<evidence type="ECO:0000256" key="15">
    <source>
        <dbReference type="SAM" id="MobiDB-lite"/>
    </source>
</evidence>
<sequence length="694" mass="79213">MFLQFWPYIDAYLQHYFHESIKPQLRILIPTDLKPFRVRHFDMGYIPCQIGKIKMHNKKDEDGRIVIDMDFIYEGNAKFDVNIRGFDAGANEITLKGKLRCFLTPLLSSTPPFFGGFAFSFMELPKFKFNLTGIGDFFEYPGLSKTIQSIADFQLANCCVFPNKFVIPLAPSNIDLTDLYFPEPDGMIRIKIIEAKNLPSKDALIRKNKSDPFCAVQVGAQMFKTKTIKNTLNPKFSECFEAIVNDGSCQTLQIEIFDEDKAGFDEELGHFSFPLNVVKEKGTIQQWSRLEGSKSGEIHYKIQWYEFSKNKELLGHQTWDSEWRRANNPIYSSLVMVYIDHIQGLPEETSKGVLPSSYIECSVGKRTQRSLVYENATDLELHTTFSFFIEKSESQILNLSAIDDGTQNLLGKLEIPLADVINEPKMELYQVKKYLRHESFKSSVVLTVRVRAFEPCQNSKADPWNINEKEEVTSVETASITETASVRQSNEETSSESSGNDGKTAEPGKTVNTEENNEAKLQLEAHRFNIGPKLPKTQKILDIIFQRNKHSKKKVYDTQNDAQLNFNLKLDSESSKLIVTIIKVKNITPIEKNNLVNPYVKIELFTKNSSKKSNKTAVIKNERNPCFDSSFEYKIDLNKIRKYKLHFTLKDATDYGILHKTPALGKGEISLDELNPHQILGDQWITLKTPGASN</sequence>
<keyword evidence="5" id="KW-1003">Cell membrane</keyword>
<protein>
    <submittedName>
        <fullName evidence="18">C2 domain-containing protein</fullName>
    </submittedName>
</protein>
<organism evidence="17 18">
    <name type="scientific">Panagrolaimus davidi</name>
    <dbReference type="NCBI Taxonomy" id="227884"/>
    <lineage>
        <taxon>Eukaryota</taxon>
        <taxon>Metazoa</taxon>
        <taxon>Ecdysozoa</taxon>
        <taxon>Nematoda</taxon>
        <taxon>Chromadorea</taxon>
        <taxon>Rhabditida</taxon>
        <taxon>Tylenchina</taxon>
        <taxon>Panagrolaimomorpha</taxon>
        <taxon>Panagrolaimoidea</taxon>
        <taxon>Panagrolaimidae</taxon>
        <taxon>Panagrolaimus</taxon>
    </lineage>
</organism>
<keyword evidence="17" id="KW-1185">Reference proteome</keyword>
<evidence type="ECO:0000256" key="5">
    <source>
        <dbReference type="ARBA" id="ARBA00022475"/>
    </source>
</evidence>
<dbReference type="InterPro" id="IPR039010">
    <property type="entry name" value="Synaptotagmin_SMP"/>
</dbReference>
<feature type="domain" description="C2" evidence="16">
    <location>
        <begin position="558"/>
        <end position="685"/>
    </location>
</feature>
<evidence type="ECO:0000256" key="11">
    <source>
        <dbReference type="ARBA" id="ARBA00022989"/>
    </source>
</evidence>
<dbReference type="PANTHER" id="PTHR45761:SF1">
    <property type="entry name" value="EXTENDED SYNAPTOTAGMIN-LIKE PROTEIN 2, ISOFORM C"/>
    <property type="match status" value="1"/>
</dbReference>
<dbReference type="InterPro" id="IPR000008">
    <property type="entry name" value="C2_dom"/>
</dbReference>
<dbReference type="Gene3D" id="2.60.40.150">
    <property type="entry name" value="C2 domain"/>
    <property type="match status" value="3"/>
</dbReference>
<dbReference type="Pfam" id="PF17047">
    <property type="entry name" value="SMP_LBD"/>
    <property type="match status" value="1"/>
</dbReference>
<dbReference type="GO" id="GO:0031210">
    <property type="term" value="F:phosphatidylcholine binding"/>
    <property type="evidence" value="ECO:0007669"/>
    <property type="project" value="TreeGrafter"/>
</dbReference>
<reference evidence="18" key="1">
    <citation type="submission" date="2022-11" db="UniProtKB">
        <authorList>
            <consortium name="WormBaseParasite"/>
        </authorList>
    </citation>
    <scope>IDENTIFICATION</scope>
</reference>
<name>A0A914QKX7_9BILA</name>
<keyword evidence="11" id="KW-1133">Transmembrane helix</keyword>
<evidence type="ECO:0000256" key="2">
    <source>
        <dbReference type="ARBA" id="ARBA00004477"/>
    </source>
</evidence>
<evidence type="ECO:0000256" key="9">
    <source>
        <dbReference type="ARBA" id="ARBA00022824"/>
    </source>
</evidence>
<dbReference type="InterPro" id="IPR051634">
    <property type="entry name" value="Extended_Synaptotagmin"/>
</dbReference>
<feature type="region of interest" description="Disordered" evidence="15">
    <location>
        <begin position="459"/>
        <end position="513"/>
    </location>
</feature>
<dbReference type="GO" id="GO:0006869">
    <property type="term" value="P:lipid transport"/>
    <property type="evidence" value="ECO:0007669"/>
    <property type="project" value="UniProtKB-KW"/>
</dbReference>
<feature type="compositionally biased region" description="Polar residues" evidence="15">
    <location>
        <begin position="474"/>
        <end position="488"/>
    </location>
</feature>
<dbReference type="PROSITE" id="PS50004">
    <property type="entry name" value="C2"/>
    <property type="match status" value="2"/>
</dbReference>
<evidence type="ECO:0000256" key="3">
    <source>
        <dbReference type="ARBA" id="ARBA00005867"/>
    </source>
</evidence>
<keyword evidence="13" id="KW-0446">Lipid-binding</keyword>
<dbReference type="GO" id="GO:0005789">
    <property type="term" value="C:endoplasmic reticulum membrane"/>
    <property type="evidence" value="ECO:0007669"/>
    <property type="project" value="UniProtKB-SubCell"/>
</dbReference>
<keyword evidence="6" id="KW-0812">Transmembrane</keyword>
<keyword evidence="14" id="KW-0472">Membrane</keyword>
<evidence type="ECO:0000256" key="10">
    <source>
        <dbReference type="ARBA" id="ARBA00022837"/>
    </source>
</evidence>
<evidence type="ECO:0000313" key="18">
    <source>
        <dbReference type="WBParaSite" id="PDA_v2.g27981.t1"/>
    </source>
</evidence>
<dbReference type="Pfam" id="PF00168">
    <property type="entry name" value="C2"/>
    <property type="match status" value="3"/>
</dbReference>
<dbReference type="Proteomes" id="UP000887578">
    <property type="component" value="Unplaced"/>
</dbReference>
<dbReference type="SMART" id="SM00239">
    <property type="entry name" value="C2"/>
    <property type="match status" value="3"/>
</dbReference>
<evidence type="ECO:0000259" key="16">
    <source>
        <dbReference type="PROSITE" id="PS50004"/>
    </source>
</evidence>
<keyword evidence="10" id="KW-0106">Calcium</keyword>
<dbReference type="InterPro" id="IPR035892">
    <property type="entry name" value="C2_domain_sf"/>
</dbReference>
<evidence type="ECO:0000256" key="7">
    <source>
        <dbReference type="ARBA" id="ARBA00022723"/>
    </source>
</evidence>
<dbReference type="GO" id="GO:0005544">
    <property type="term" value="F:calcium-dependent phospholipid binding"/>
    <property type="evidence" value="ECO:0007669"/>
    <property type="project" value="TreeGrafter"/>
</dbReference>
<dbReference type="WBParaSite" id="PDA_v2.g27981.t1">
    <property type="protein sequence ID" value="PDA_v2.g27981.t1"/>
    <property type="gene ID" value="PDA_v2.g27981"/>
</dbReference>
<proteinExistence type="inferred from homology"/>
<dbReference type="GO" id="GO:0035091">
    <property type="term" value="F:phosphatidylinositol binding"/>
    <property type="evidence" value="ECO:0007669"/>
    <property type="project" value="TreeGrafter"/>
</dbReference>
<dbReference type="FunFam" id="2.60.40.150:FF:000025">
    <property type="entry name" value="Extended synaptotagmin 2"/>
    <property type="match status" value="1"/>
</dbReference>
<evidence type="ECO:0000256" key="13">
    <source>
        <dbReference type="ARBA" id="ARBA00023121"/>
    </source>
</evidence>
<comment type="subcellular location">
    <subcellularLocation>
        <location evidence="1">Cell membrane</location>
        <topology evidence="1">Peripheral membrane protein</topology>
    </subcellularLocation>
    <subcellularLocation>
        <location evidence="2">Endoplasmic reticulum membrane</location>
        <topology evidence="2">Multi-pass membrane protein</topology>
    </subcellularLocation>
</comment>
<evidence type="ECO:0000256" key="6">
    <source>
        <dbReference type="ARBA" id="ARBA00022692"/>
    </source>
</evidence>
<comment type="similarity">
    <text evidence="3">Belongs to the extended synaptotagmin family.</text>
</comment>
<evidence type="ECO:0000256" key="8">
    <source>
        <dbReference type="ARBA" id="ARBA00022737"/>
    </source>
</evidence>
<dbReference type="GO" id="GO:0008429">
    <property type="term" value="F:phosphatidylethanolamine binding"/>
    <property type="evidence" value="ECO:0007669"/>
    <property type="project" value="TreeGrafter"/>
</dbReference>
<keyword evidence="4" id="KW-0813">Transport</keyword>
<dbReference type="GO" id="GO:0005509">
    <property type="term" value="F:calcium ion binding"/>
    <property type="evidence" value="ECO:0007669"/>
    <property type="project" value="TreeGrafter"/>
</dbReference>